<accession>A0A7W4IIS4</accession>
<reference evidence="4 5" key="1">
    <citation type="submission" date="2020-04" db="EMBL/GenBank/DDBJ databases">
        <title>Description of novel Gluconacetobacter.</title>
        <authorList>
            <person name="Sombolestani A."/>
        </authorList>
    </citation>
    <scope>NUCLEOTIDE SEQUENCE [LARGE SCALE GENOMIC DNA]</scope>
    <source>
        <strain evidence="3 4">LMG 1728</strain>
        <strain evidence="2 5">LMG 1731</strain>
    </source>
</reference>
<dbReference type="Proteomes" id="UP000561077">
    <property type="component" value="Unassembled WGS sequence"/>
</dbReference>
<name>A0A7W4IIS4_9PROT</name>
<dbReference type="AlphaFoldDB" id="A0A7W4IIS4"/>
<gene>
    <name evidence="3" type="ORF">HLH25_04540</name>
    <name evidence="2" type="ORF">HLH26_03770</name>
</gene>
<dbReference type="EMBL" id="JABEQN010000004">
    <property type="protein sequence ID" value="MBB2192918.1"/>
    <property type="molecule type" value="Genomic_DNA"/>
</dbReference>
<comment type="caution">
    <text evidence="2">The sequence shown here is derived from an EMBL/GenBank/DDBJ whole genome shotgun (WGS) entry which is preliminary data.</text>
</comment>
<feature type="transmembrane region" description="Helical" evidence="1">
    <location>
        <begin position="180"/>
        <end position="201"/>
    </location>
</feature>
<keyword evidence="1" id="KW-0472">Membrane</keyword>
<dbReference type="EMBL" id="JABEQO010000003">
    <property type="protein sequence ID" value="MBB2163668.1"/>
    <property type="molecule type" value="Genomic_DNA"/>
</dbReference>
<keyword evidence="1" id="KW-0812">Transmembrane</keyword>
<organism evidence="2 5">
    <name type="scientific">Gluconacetobacter dulcium</name>
    <dbReference type="NCBI Taxonomy" id="2729096"/>
    <lineage>
        <taxon>Bacteria</taxon>
        <taxon>Pseudomonadati</taxon>
        <taxon>Pseudomonadota</taxon>
        <taxon>Alphaproteobacteria</taxon>
        <taxon>Acetobacterales</taxon>
        <taxon>Acetobacteraceae</taxon>
        <taxon>Gluconacetobacter</taxon>
    </lineage>
</organism>
<keyword evidence="4" id="KW-1185">Reference proteome</keyword>
<evidence type="ECO:0000313" key="2">
    <source>
        <dbReference type="EMBL" id="MBB2163668.1"/>
    </source>
</evidence>
<keyword evidence="1" id="KW-1133">Transmembrane helix</keyword>
<dbReference type="RefSeq" id="WP_182972948.1">
    <property type="nucleotide sequence ID" value="NZ_JABEQO010000003.1"/>
</dbReference>
<feature type="transmembrane region" description="Helical" evidence="1">
    <location>
        <begin position="245"/>
        <end position="267"/>
    </location>
</feature>
<feature type="transmembrane region" description="Helical" evidence="1">
    <location>
        <begin position="274"/>
        <end position="303"/>
    </location>
</feature>
<feature type="transmembrane region" description="Helical" evidence="1">
    <location>
        <begin position="38"/>
        <end position="56"/>
    </location>
</feature>
<evidence type="ECO:0000313" key="3">
    <source>
        <dbReference type="EMBL" id="MBB2192918.1"/>
    </source>
</evidence>
<protein>
    <submittedName>
        <fullName evidence="2">Uncharacterized protein</fullName>
    </submittedName>
</protein>
<evidence type="ECO:0000313" key="4">
    <source>
        <dbReference type="Proteomes" id="UP000540490"/>
    </source>
</evidence>
<feature type="transmembrane region" description="Helical" evidence="1">
    <location>
        <begin position="222"/>
        <end position="239"/>
    </location>
</feature>
<feature type="transmembrane region" description="Helical" evidence="1">
    <location>
        <begin position="153"/>
        <end position="174"/>
    </location>
</feature>
<evidence type="ECO:0000313" key="5">
    <source>
        <dbReference type="Proteomes" id="UP000561077"/>
    </source>
</evidence>
<proteinExistence type="predicted"/>
<dbReference type="Proteomes" id="UP000540490">
    <property type="component" value="Unassembled WGS sequence"/>
</dbReference>
<feature type="transmembrane region" description="Helical" evidence="1">
    <location>
        <begin position="88"/>
        <end position="108"/>
    </location>
</feature>
<sequence>MKNAIKACFALRRDRVLALFILAGFLSFLHFWGGSQPWPMTAGGGGGVACLLGFGIERFLDGRLAFHETDGLLPVAALRRQERRQYKMAWHLVGFGVAAFMMLVLRAALLPVIVPGYVAGALCGQVTLHVVRSIAPVRAAAVRRRVLIWPRRWLAGLGAAVVLAPVLLLVARLPDQTARLWLAGIGAAVIGLALTGIDHAVVRFMAGAGHAPWHVIRHHVRGLVAFCVPAALVAFLAIGPAGGGVLLAVSGGSLFLVSLNILVALLYAKQAASLVIMLTLAMIVVIANMLPIVLPLFLIMLIWQLVRRAAARTWIVA</sequence>
<feature type="transmembrane region" description="Helical" evidence="1">
    <location>
        <begin position="16"/>
        <end position="32"/>
    </location>
</feature>
<evidence type="ECO:0000256" key="1">
    <source>
        <dbReference type="SAM" id="Phobius"/>
    </source>
</evidence>
<feature type="transmembrane region" description="Helical" evidence="1">
    <location>
        <begin position="114"/>
        <end position="132"/>
    </location>
</feature>